<keyword evidence="3 6" id="KW-0863">Zinc-finger</keyword>
<dbReference type="InterPro" id="IPR000504">
    <property type="entry name" value="RRM_dom"/>
</dbReference>
<evidence type="ECO:0000259" key="8">
    <source>
        <dbReference type="PROSITE" id="PS50102"/>
    </source>
</evidence>
<evidence type="ECO:0000256" key="4">
    <source>
        <dbReference type="ARBA" id="ARBA00022833"/>
    </source>
</evidence>
<dbReference type="Gene3D" id="3.30.70.330">
    <property type="match status" value="1"/>
</dbReference>
<evidence type="ECO:0000256" key="6">
    <source>
        <dbReference type="PROSITE-ProRule" id="PRU00723"/>
    </source>
</evidence>
<dbReference type="OMA" id="MIDTRQA"/>
<evidence type="ECO:0000256" key="5">
    <source>
        <dbReference type="PROSITE-ProRule" id="PRU00176"/>
    </source>
</evidence>
<dbReference type="InterPro" id="IPR035979">
    <property type="entry name" value="RBD_domain_sf"/>
</dbReference>
<reference evidence="10 11" key="1">
    <citation type="submission" date="2016-05" db="EMBL/GenBank/DDBJ databases">
        <title>First whole genome sequencing of Entamoeba histolytica HM1:IMSS-clone-6.</title>
        <authorList>
            <person name="Mukherjee Avik.K."/>
            <person name="Izumyama S."/>
            <person name="Nakada-Tsukui K."/>
            <person name="Nozaki T."/>
        </authorList>
    </citation>
    <scope>NUCLEOTIDE SEQUENCE [LARGE SCALE GENOMIC DNA]</scope>
    <source>
        <strain evidence="10 11">HM1:IMSS clone 6</strain>
    </source>
</reference>
<keyword evidence="5" id="KW-0694">RNA-binding</keyword>
<dbReference type="GO" id="GO:0003723">
    <property type="term" value="F:RNA binding"/>
    <property type="evidence" value="ECO:0007669"/>
    <property type="project" value="UniProtKB-UniRule"/>
</dbReference>
<name>A0A5K1UAA7_ENTHI</name>
<feature type="region of interest" description="Disordered" evidence="7">
    <location>
        <begin position="200"/>
        <end position="227"/>
    </location>
</feature>
<dbReference type="InterPro" id="IPR000571">
    <property type="entry name" value="Znf_CCCH"/>
</dbReference>
<evidence type="ECO:0000256" key="7">
    <source>
        <dbReference type="SAM" id="MobiDB-lite"/>
    </source>
</evidence>
<evidence type="ECO:0000256" key="1">
    <source>
        <dbReference type="ARBA" id="ARBA00022723"/>
    </source>
</evidence>
<dbReference type="SUPFAM" id="SSF54928">
    <property type="entry name" value="RNA-binding domain, RBD"/>
    <property type="match status" value="1"/>
</dbReference>
<sequence>MAQDLASIHGTEKDKVNCAFFFKIGACRHGDSCTRNHFQPEISRTILLTHLYDNPYIHKEESSMTEDEKKKIKKDFNIFYEDIFNELAKHGEIDEMLVCRNLSEHMTGNVYVRFRDEKNASEAMKFLLARYYAGRMIQPSYSHVTDFKEARCKQYESGECDRHGFCNFLHVIEPNHSLQRKLFERQPLRQKRIRNEFQLREDIPRHSETSTTRIEPDLRSRFENDKH</sequence>
<evidence type="ECO:0000256" key="3">
    <source>
        <dbReference type="ARBA" id="ARBA00022771"/>
    </source>
</evidence>
<evidence type="ECO:0000313" key="11">
    <source>
        <dbReference type="Proteomes" id="UP000078387"/>
    </source>
</evidence>
<keyword evidence="1 6" id="KW-0479">Metal-binding</keyword>
<dbReference type="AlphaFoldDB" id="A0A5K1UAA7"/>
<evidence type="ECO:0000259" key="9">
    <source>
        <dbReference type="PROSITE" id="PS50103"/>
    </source>
</evidence>
<feature type="domain" description="C3H1-type" evidence="9">
    <location>
        <begin position="146"/>
        <end position="173"/>
    </location>
</feature>
<feature type="zinc finger region" description="C3H1-type" evidence="6">
    <location>
        <begin position="146"/>
        <end position="173"/>
    </location>
</feature>
<evidence type="ECO:0000256" key="2">
    <source>
        <dbReference type="ARBA" id="ARBA00022737"/>
    </source>
</evidence>
<feature type="domain" description="RRM" evidence="8">
    <location>
        <begin position="44"/>
        <end position="144"/>
    </location>
</feature>
<proteinExistence type="predicted"/>
<feature type="zinc finger region" description="C3H1-type" evidence="6">
    <location>
        <begin position="12"/>
        <end position="40"/>
    </location>
</feature>
<dbReference type="VEuPathDB" id="AmoebaDB:EHI8A_051310"/>
<dbReference type="PANTHER" id="PTHR12620">
    <property type="entry name" value="U2 SNRNP AUXILIARY FACTOR, SMALL SUBUNIT"/>
    <property type="match status" value="1"/>
</dbReference>
<dbReference type="PROSITE" id="PS50102">
    <property type="entry name" value="RRM"/>
    <property type="match status" value="1"/>
</dbReference>
<dbReference type="InterPro" id="IPR009145">
    <property type="entry name" value="U2AF_small"/>
</dbReference>
<dbReference type="GO" id="GO:0000398">
    <property type="term" value="P:mRNA splicing, via spliceosome"/>
    <property type="evidence" value="ECO:0007669"/>
    <property type="project" value="InterPro"/>
</dbReference>
<gene>
    <name evidence="10" type="ORF">CL6EHI_156380</name>
</gene>
<protein>
    <submittedName>
        <fullName evidence="10">U2 snrnp auxiliary factor small subunit putative</fullName>
    </submittedName>
</protein>
<dbReference type="FunFam" id="3.30.70.330:FF:001156">
    <property type="entry name" value="U2 snRNP auxiliary factor small subunit, putative"/>
    <property type="match status" value="1"/>
</dbReference>
<dbReference type="InterPro" id="IPR012677">
    <property type="entry name" value="Nucleotide-bd_a/b_plait_sf"/>
</dbReference>
<accession>A0A5K1UAA7</accession>
<dbReference type="Pfam" id="PF00642">
    <property type="entry name" value="zf-CCCH"/>
    <property type="match status" value="1"/>
</dbReference>
<evidence type="ECO:0000313" key="10">
    <source>
        <dbReference type="EMBL" id="GAT96229.1"/>
    </source>
</evidence>
<dbReference type="GO" id="GO:0008270">
    <property type="term" value="F:zinc ion binding"/>
    <property type="evidence" value="ECO:0007669"/>
    <property type="project" value="UniProtKB-KW"/>
</dbReference>
<dbReference type="VEuPathDB" id="AmoebaDB:KM1_098310"/>
<comment type="caution">
    <text evidence="10">The sequence shown here is derived from an EMBL/GenBank/DDBJ whole genome shotgun (WGS) entry which is preliminary data.</text>
</comment>
<dbReference type="EMBL" id="BDEQ01000001">
    <property type="protein sequence ID" value="GAT96229.1"/>
    <property type="molecule type" value="Genomic_DNA"/>
</dbReference>
<dbReference type="PROSITE" id="PS50103">
    <property type="entry name" value="ZF_C3H1"/>
    <property type="match status" value="2"/>
</dbReference>
<dbReference type="Proteomes" id="UP000078387">
    <property type="component" value="Unassembled WGS sequence"/>
</dbReference>
<organism evidence="10 11">
    <name type="scientific">Entamoeba histolytica</name>
    <dbReference type="NCBI Taxonomy" id="5759"/>
    <lineage>
        <taxon>Eukaryota</taxon>
        <taxon>Amoebozoa</taxon>
        <taxon>Evosea</taxon>
        <taxon>Archamoebae</taxon>
        <taxon>Mastigamoebida</taxon>
        <taxon>Entamoebidae</taxon>
        <taxon>Entamoeba</taxon>
    </lineage>
</organism>
<dbReference type="VEuPathDB" id="AmoebaDB:EHI_156380"/>
<dbReference type="PRINTS" id="PR01848">
    <property type="entry name" value="U2AUXFACTOR"/>
</dbReference>
<dbReference type="GO" id="GO:0089701">
    <property type="term" value="C:U2AF complex"/>
    <property type="evidence" value="ECO:0007669"/>
    <property type="project" value="InterPro"/>
</dbReference>
<feature type="domain" description="C3H1-type" evidence="9">
    <location>
        <begin position="12"/>
        <end position="40"/>
    </location>
</feature>
<keyword evidence="2" id="KW-0677">Repeat</keyword>
<dbReference type="VEuPathDB" id="AmoebaDB:EHI7A_051720"/>
<dbReference type="SMART" id="SM00356">
    <property type="entry name" value="ZnF_C3H1"/>
    <property type="match status" value="2"/>
</dbReference>
<dbReference type="VEuPathDB" id="AmoebaDB:EHI5A_083860"/>
<keyword evidence="4 6" id="KW-0862">Zinc</keyword>